<dbReference type="AlphaFoldDB" id="A0A6P8Z1L0"/>
<evidence type="ECO:0000256" key="2">
    <source>
        <dbReference type="ARBA" id="ARBA00016807"/>
    </source>
</evidence>
<dbReference type="KEGG" id="tpal:117646577"/>
<keyword evidence="3" id="KW-0805">Transcription regulation</keyword>
<evidence type="ECO:0000259" key="7">
    <source>
        <dbReference type="Pfam" id="PF13873"/>
    </source>
</evidence>
<dbReference type="OrthoDB" id="8056705at2759"/>
<keyword evidence="4" id="KW-0804">Transcription</keyword>
<proteinExistence type="predicted"/>
<evidence type="ECO:0000256" key="3">
    <source>
        <dbReference type="ARBA" id="ARBA00023015"/>
    </source>
</evidence>
<keyword evidence="8" id="KW-1185">Reference proteome</keyword>
<comment type="subunit">
    <text evidence="1">Self-associates forming complexes of several hundred monomers.</text>
</comment>
<dbReference type="InParanoid" id="A0A6P8Z1L0"/>
<evidence type="ECO:0000256" key="4">
    <source>
        <dbReference type="ARBA" id="ARBA00023163"/>
    </source>
</evidence>
<evidence type="ECO:0000256" key="5">
    <source>
        <dbReference type="ARBA" id="ARBA00025466"/>
    </source>
</evidence>
<organism evidence="9">
    <name type="scientific">Thrips palmi</name>
    <name type="common">Melon thrips</name>
    <dbReference type="NCBI Taxonomy" id="161013"/>
    <lineage>
        <taxon>Eukaryota</taxon>
        <taxon>Metazoa</taxon>
        <taxon>Ecdysozoa</taxon>
        <taxon>Arthropoda</taxon>
        <taxon>Hexapoda</taxon>
        <taxon>Insecta</taxon>
        <taxon>Pterygota</taxon>
        <taxon>Neoptera</taxon>
        <taxon>Paraneoptera</taxon>
        <taxon>Thysanoptera</taxon>
        <taxon>Terebrantia</taxon>
        <taxon>Thripoidea</taxon>
        <taxon>Thripidae</taxon>
        <taxon>Thrips</taxon>
    </lineage>
</organism>
<evidence type="ECO:0000313" key="9">
    <source>
        <dbReference type="RefSeq" id="XP_034243511.1"/>
    </source>
</evidence>
<name>A0A6P8Z1L0_THRPL</name>
<feature type="region of interest" description="Disordered" evidence="6">
    <location>
        <begin position="99"/>
        <end position="158"/>
    </location>
</feature>
<feature type="domain" description="Myb/SANT-like DNA-binding" evidence="7">
    <location>
        <begin position="4"/>
        <end position="58"/>
    </location>
</feature>
<dbReference type="RefSeq" id="XP_034243511.1">
    <property type="nucleotide sequence ID" value="XM_034387620.1"/>
</dbReference>
<feature type="compositionally biased region" description="Low complexity" evidence="6">
    <location>
        <begin position="139"/>
        <end position="158"/>
    </location>
</feature>
<dbReference type="GeneID" id="117646577"/>
<comment type="function">
    <text evidence="5">Involved in transvection phenomena (= synapsis-dependent gene expression), where the synaptic pairing of chromosomes carrying genes with which zeste interacts influences the expression of these genes. Zeste binds to DNA and stimulates transcription from a nearby promoter.</text>
</comment>
<protein>
    <recommendedName>
        <fullName evidence="2">Regulatory protein zeste</fullName>
    </recommendedName>
</protein>
<evidence type="ECO:0000313" key="8">
    <source>
        <dbReference type="Proteomes" id="UP000515158"/>
    </source>
</evidence>
<dbReference type="InterPro" id="IPR028002">
    <property type="entry name" value="Myb_DNA-bind_5"/>
</dbReference>
<evidence type="ECO:0000256" key="1">
    <source>
        <dbReference type="ARBA" id="ARBA00011764"/>
    </source>
</evidence>
<dbReference type="Pfam" id="PF13873">
    <property type="entry name" value="Myb_DNA-bind_5"/>
    <property type="match status" value="1"/>
</dbReference>
<evidence type="ECO:0000256" key="6">
    <source>
        <dbReference type="SAM" id="MobiDB-lite"/>
    </source>
</evidence>
<dbReference type="Proteomes" id="UP000515158">
    <property type="component" value="Unplaced"/>
</dbReference>
<reference evidence="9" key="1">
    <citation type="submission" date="2025-08" db="UniProtKB">
        <authorList>
            <consortium name="RefSeq"/>
        </authorList>
    </citation>
    <scope>IDENTIFICATION</scope>
    <source>
        <tissue evidence="9">Total insect</tissue>
    </source>
</reference>
<gene>
    <name evidence="9" type="primary">LOC117646577</name>
</gene>
<accession>A0A6P8Z1L0</accession>
<sequence length="158" mass="17397">MCEHPKFARGAQMGYDGTRTREEMWEELAEILNKLGGRKEVEQWQVSWRDIKSKATAKAAGNRKDRAATGNKEITTIPLTELEQKVPYECERDKATIVAVGHGGGRRGSAELGRSDVSPPRQKIRKGPEGFCSPPPSRPLLTSSPPAPTGLTPLKMNM</sequence>